<accession>A0A1H7IDB3</accession>
<protein>
    <submittedName>
        <fullName evidence="3">PRTRC system protein E</fullName>
    </submittedName>
</protein>
<evidence type="ECO:0000259" key="2">
    <source>
        <dbReference type="Pfam" id="PF19556"/>
    </source>
</evidence>
<feature type="domain" description="ParB-related ThiF-related cassette protein E" evidence="2">
    <location>
        <begin position="1"/>
        <end position="165"/>
    </location>
</feature>
<feature type="coiled-coil region" evidence="1">
    <location>
        <begin position="98"/>
        <end position="125"/>
    </location>
</feature>
<dbReference type="Pfam" id="PF19556">
    <property type="entry name" value="PRTRC_E"/>
    <property type="match status" value="1"/>
</dbReference>
<dbReference type="Proteomes" id="UP000199421">
    <property type="component" value="Unassembled WGS sequence"/>
</dbReference>
<keyword evidence="4" id="KW-1185">Reference proteome</keyword>
<evidence type="ECO:0000313" key="3">
    <source>
        <dbReference type="EMBL" id="SEK60334.1"/>
    </source>
</evidence>
<gene>
    <name evidence="3" type="ORF">SAMN05661044_00660</name>
</gene>
<keyword evidence="1" id="KW-0175">Coiled coil</keyword>
<reference evidence="4" key="1">
    <citation type="submission" date="2016-10" db="EMBL/GenBank/DDBJ databases">
        <authorList>
            <person name="Varghese N."/>
            <person name="Submissions S."/>
        </authorList>
    </citation>
    <scope>NUCLEOTIDE SEQUENCE [LARGE SCALE GENOMIC DNA]</scope>
    <source>
        <strain evidence="4">DSM 18733</strain>
    </source>
</reference>
<dbReference type="STRING" id="407022.SAMN05661044_00660"/>
<dbReference type="AlphaFoldDB" id="A0A1H7IDB3"/>
<name>A0A1H7IDB3_OLID1</name>
<dbReference type="RefSeq" id="WP_093318282.1">
    <property type="nucleotide sequence ID" value="NZ_FOAF01000001.1"/>
</dbReference>
<organism evidence="3 4">
    <name type="scientific">Olivibacter domesticus</name>
    <name type="common">Pseudosphingobacterium domesticum</name>
    <dbReference type="NCBI Taxonomy" id="407022"/>
    <lineage>
        <taxon>Bacteria</taxon>
        <taxon>Pseudomonadati</taxon>
        <taxon>Bacteroidota</taxon>
        <taxon>Sphingobacteriia</taxon>
        <taxon>Sphingobacteriales</taxon>
        <taxon>Sphingobacteriaceae</taxon>
        <taxon>Olivibacter</taxon>
    </lineage>
</organism>
<dbReference type="OrthoDB" id="1050181at2"/>
<proteinExistence type="predicted"/>
<evidence type="ECO:0000256" key="1">
    <source>
        <dbReference type="SAM" id="Coils"/>
    </source>
</evidence>
<evidence type="ECO:0000313" key="4">
    <source>
        <dbReference type="Proteomes" id="UP000199421"/>
    </source>
</evidence>
<dbReference type="InterPro" id="IPR022273">
    <property type="entry name" value="PRTRC_protein-E"/>
</dbReference>
<sequence length="166" mass="18945">MNSTFFQQINSLQKGTYLITIDNTADMMVVATLFRPAKCGDKAIKAVPSFNFKASPQEIDEGYFDKITAPVEATQTMATNADHYLHQLEEARQQTAMARAAENVKNDKQRKFEAAMQKVDKLVEEGKFREAWKKCPDIKEFPEKATIITERKQGLALQFERDLFNT</sequence>
<dbReference type="EMBL" id="FOAF01000001">
    <property type="protein sequence ID" value="SEK60334.1"/>
    <property type="molecule type" value="Genomic_DNA"/>
</dbReference>